<gene>
    <name evidence="1" type="ORF">METZ01_LOCUS377175</name>
</gene>
<reference evidence="1" key="1">
    <citation type="submission" date="2018-05" db="EMBL/GenBank/DDBJ databases">
        <authorList>
            <person name="Lanie J.A."/>
            <person name="Ng W.-L."/>
            <person name="Kazmierczak K.M."/>
            <person name="Andrzejewski T.M."/>
            <person name="Davidsen T.M."/>
            <person name="Wayne K.J."/>
            <person name="Tettelin H."/>
            <person name="Glass J.I."/>
            <person name="Rusch D."/>
            <person name="Podicherti R."/>
            <person name="Tsui H.-C.T."/>
            <person name="Winkler M.E."/>
        </authorList>
    </citation>
    <scope>NUCLEOTIDE SEQUENCE</scope>
</reference>
<evidence type="ECO:0000313" key="1">
    <source>
        <dbReference type="EMBL" id="SVD24321.1"/>
    </source>
</evidence>
<organism evidence="1">
    <name type="scientific">marine metagenome</name>
    <dbReference type="NCBI Taxonomy" id="408172"/>
    <lineage>
        <taxon>unclassified sequences</taxon>
        <taxon>metagenomes</taxon>
        <taxon>ecological metagenomes</taxon>
    </lineage>
</organism>
<proteinExistence type="predicted"/>
<feature type="non-terminal residue" evidence="1">
    <location>
        <position position="27"/>
    </location>
</feature>
<dbReference type="EMBL" id="UINC01138407">
    <property type="protein sequence ID" value="SVD24321.1"/>
    <property type="molecule type" value="Genomic_DNA"/>
</dbReference>
<sequence>MIRLIDPDILGQISDYREGMVNNGAPR</sequence>
<name>A0A382TS35_9ZZZZ</name>
<dbReference type="AlphaFoldDB" id="A0A382TS35"/>
<accession>A0A382TS35</accession>
<protein>
    <submittedName>
        <fullName evidence="1">Uncharacterized protein</fullName>
    </submittedName>
</protein>